<dbReference type="RefSeq" id="WP_188610115.1">
    <property type="nucleotide sequence ID" value="NZ_BMGG01000005.1"/>
</dbReference>
<keyword evidence="2" id="KW-1185">Reference proteome</keyword>
<reference evidence="1" key="2">
    <citation type="submission" date="2020-09" db="EMBL/GenBank/DDBJ databases">
        <authorList>
            <person name="Sun Q."/>
            <person name="Zhou Y."/>
        </authorList>
    </citation>
    <scope>NUCLEOTIDE SEQUENCE</scope>
    <source>
        <strain evidence="1">CGMCC 1.12919</strain>
    </source>
</reference>
<evidence type="ECO:0000313" key="2">
    <source>
        <dbReference type="Proteomes" id="UP000637002"/>
    </source>
</evidence>
<comment type="caution">
    <text evidence="1">The sequence shown here is derived from an EMBL/GenBank/DDBJ whole genome shotgun (WGS) entry which is preliminary data.</text>
</comment>
<reference evidence="1" key="1">
    <citation type="journal article" date="2014" name="Int. J. Syst. Evol. Microbiol.">
        <title>Complete genome sequence of Corynebacterium casei LMG S-19264T (=DSM 44701T), isolated from a smear-ripened cheese.</title>
        <authorList>
            <consortium name="US DOE Joint Genome Institute (JGI-PGF)"/>
            <person name="Walter F."/>
            <person name="Albersmeier A."/>
            <person name="Kalinowski J."/>
            <person name="Ruckert C."/>
        </authorList>
    </citation>
    <scope>NUCLEOTIDE SEQUENCE</scope>
    <source>
        <strain evidence="1">CGMCC 1.12919</strain>
    </source>
</reference>
<organism evidence="1 2">
    <name type="scientific">Chelatococcus reniformis</name>
    <dbReference type="NCBI Taxonomy" id="1494448"/>
    <lineage>
        <taxon>Bacteria</taxon>
        <taxon>Pseudomonadati</taxon>
        <taxon>Pseudomonadota</taxon>
        <taxon>Alphaproteobacteria</taxon>
        <taxon>Hyphomicrobiales</taxon>
        <taxon>Chelatococcaceae</taxon>
        <taxon>Chelatococcus</taxon>
    </lineage>
</organism>
<name>A0A916XHE4_9HYPH</name>
<evidence type="ECO:0000313" key="1">
    <source>
        <dbReference type="EMBL" id="GGC70600.1"/>
    </source>
</evidence>
<sequence length="68" mass="7745">MSEVVQLKTRQTRAWEAYVAARDRAEQTRDITDGIAAGRAWAVFIAEFLPPEQRSLITVKEADRAARR</sequence>
<accession>A0A916XHE4</accession>
<dbReference type="Proteomes" id="UP000637002">
    <property type="component" value="Unassembled WGS sequence"/>
</dbReference>
<proteinExistence type="predicted"/>
<dbReference type="EMBL" id="BMGG01000005">
    <property type="protein sequence ID" value="GGC70600.1"/>
    <property type="molecule type" value="Genomic_DNA"/>
</dbReference>
<protein>
    <submittedName>
        <fullName evidence="1">Uncharacterized protein</fullName>
    </submittedName>
</protein>
<gene>
    <name evidence="1" type="ORF">GCM10010994_31440</name>
</gene>
<dbReference type="AlphaFoldDB" id="A0A916XHE4"/>